<dbReference type="Pfam" id="PF16016">
    <property type="entry name" value="VASt"/>
    <property type="match status" value="1"/>
</dbReference>
<evidence type="ECO:0000256" key="1">
    <source>
        <dbReference type="ARBA" id="ARBA00004370"/>
    </source>
</evidence>
<evidence type="ECO:0000259" key="4">
    <source>
        <dbReference type="PROSITE" id="PS51778"/>
    </source>
</evidence>
<protein>
    <recommendedName>
        <fullName evidence="4">VASt domain-containing protein</fullName>
    </recommendedName>
</protein>
<reference evidence="5" key="1">
    <citation type="submission" date="2021-01" db="EMBL/GenBank/DDBJ databases">
        <authorList>
            <person name="Corre E."/>
            <person name="Pelletier E."/>
            <person name="Niang G."/>
            <person name="Scheremetjew M."/>
            <person name="Finn R."/>
            <person name="Kale V."/>
            <person name="Holt S."/>
            <person name="Cochrane G."/>
            <person name="Meng A."/>
            <person name="Brown T."/>
            <person name="Cohen L."/>
        </authorList>
    </citation>
    <scope>NUCLEOTIDE SEQUENCE</scope>
    <source>
        <strain evidence="5">OF101</strain>
    </source>
</reference>
<evidence type="ECO:0000256" key="2">
    <source>
        <dbReference type="ARBA" id="ARBA00023136"/>
    </source>
</evidence>
<organism evidence="5">
    <name type="scientific">Alexandrium catenella</name>
    <name type="common">Red tide dinoflagellate</name>
    <name type="synonym">Gonyaulax catenella</name>
    <dbReference type="NCBI Taxonomy" id="2925"/>
    <lineage>
        <taxon>Eukaryota</taxon>
        <taxon>Sar</taxon>
        <taxon>Alveolata</taxon>
        <taxon>Dinophyceae</taxon>
        <taxon>Gonyaulacales</taxon>
        <taxon>Pyrocystaceae</taxon>
        <taxon>Alexandrium</taxon>
    </lineage>
</organism>
<proteinExistence type="predicted"/>
<feature type="region of interest" description="Disordered" evidence="3">
    <location>
        <begin position="238"/>
        <end position="257"/>
    </location>
</feature>
<dbReference type="EMBL" id="HBGE01014791">
    <property type="protein sequence ID" value="CAD9103876.1"/>
    <property type="molecule type" value="Transcribed_RNA"/>
</dbReference>
<gene>
    <name evidence="5" type="ORF">ACAT0790_LOCUS8737</name>
</gene>
<accession>A0A7S1LGN9</accession>
<dbReference type="GO" id="GO:0016020">
    <property type="term" value="C:membrane"/>
    <property type="evidence" value="ECO:0007669"/>
    <property type="project" value="UniProtKB-SubCell"/>
</dbReference>
<feature type="region of interest" description="Disordered" evidence="3">
    <location>
        <begin position="292"/>
        <end position="311"/>
    </location>
</feature>
<comment type="subcellular location">
    <subcellularLocation>
        <location evidence="1">Membrane</location>
    </subcellularLocation>
</comment>
<dbReference type="InterPro" id="IPR031968">
    <property type="entry name" value="VASt"/>
</dbReference>
<evidence type="ECO:0000256" key="3">
    <source>
        <dbReference type="SAM" id="MobiDB-lite"/>
    </source>
</evidence>
<feature type="region of interest" description="Disordered" evidence="3">
    <location>
        <begin position="206"/>
        <end position="227"/>
    </location>
</feature>
<dbReference type="PROSITE" id="PS51778">
    <property type="entry name" value="VAST"/>
    <property type="match status" value="1"/>
</dbReference>
<name>A0A7S1LGN9_ALECA</name>
<sequence>MGCFSWIPCIGGQAAKDARAQKQARAGLQDIVKGYRQIAKLDLPAGAASVLADVRRNIIGLEKILRDAKMPKPRQWLLPLPQEQTDWEAVFPKGGFLLRRQMCMASFGDEDWAVGCLFISDFGIAFDSGPIVGQSAAATFETGFLPWQDLPSLSKSQAGKAKAVVTATVAGGRKFSKLCLQLSIQGDEEWLLEFWKLRMASGKAHVDEGGDESWSVPDMDEGVRVPPPSMKIRLMSPSANRDKVEPEAPPTNFTTQLEDDNRGERLHRTGSILVARRKTVQQKVDRRWTENLSSGFAGTPTAETPSNAPTSCQKLEDMSQEMVGKALEDDECLVRFITETLKSSEISPMPWAKSRMVDSTLVRKITFMMKLPDDVPRVVKRLISLPESSSVTMLYRLRNDSNGVVLTYQTCTHDVTFGENFRVQETLVFAPLGNGGTELKRFAEVVWVAPLPWTMGSIRTYIEDKAKSDGAKSVCKLVDIIKEIGGK</sequence>
<evidence type="ECO:0000313" key="5">
    <source>
        <dbReference type="EMBL" id="CAD9103876.1"/>
    </source>
</evidence>
<feature type="domain" description="VASt" evidence="4">
    <location>
        <begin position="297"/>
        <end position="487"/>
    </location>
</feature>
<dbReference type="AlphaFoldDB" id="A0A7S1LGN9"/>
<keyword evidence="2" id="KW-0472">Membrane</keyword>